<protein>
    <submittedName>
        <fullName evidence="4">General transcription factor 3C polypeptide 3 (inferred by orthology to a human protein)</fullName>
    </submittedName>
</protein>
<feature type="region of interest" description="Disordered" evidence="2">
    <location>
        <begin position="148"/>
        <end position="168"/>
    </location>
</feature>
<feature type="repeat" description="TPR" evidence="1">
    <location>
        <begin position="510"/>
        <end position="543"/>
    </location>
</feature>
<accession>A0A0K0FKJ1</accession>
<dbReference type="SMART" id="SM00028">
    <property type="entry name" value="TPR"/>
    <property type="match status" value="4"/>
</dbReference>
<dbReference type="Gene3D" id="1.25.40.10">
    <property type="entry name" value="Tetratricopeptide repeat domain"/>
    <property type="match status" value="3"/>
</dbReference>
<reference evidence="4" key="2">
    <citation type="submission" date="2015-08" db="UniProtKB">
        <authorList>
            <consortium name="WormBaseParasite"/>
        </authorList>
    </citation>
    <scope>IDENTIFICATION</scope>
</reference>
<evidence type="ECO:0000313" key="3">
    <source>
        <dbReference type="Proteomes" id="UP000035680"/>
    </source>
</evidence>
<evidence type="ECO:0000256" key="2">
    <source>
        <dbReference type="SAM" id="MobiDB-lite"/>
    </source>
</evidence>
<evidence type="ECO:0000313" key="4">
    <source>
        <dbReference type="WBParaSite" id="SVE_0955500.1"/>
    </source>
</evidence>
<feature type="repeat" description="TPR" evidence="1">
    <location>
        <begin position="252"/>
        <end position="285"/>
    </location>
</feature>
<feature type="region of interest" description="Disordered" evidence="2">
    <location>
        <begin position="43"/>
        <end position="97"/>
    </location>
</feature>
<proteinExistence type="predicted"/>
<dbReference type="AlphaFoldDB" id="A0A0K0FKJ1"/>
<dbReference type="Proteomes" id="UP000035680">
    <property type="component" value="Unassembled WGS sequence"/>
</dbReference>
<dbReference type="GO" id="GO:0000127">
    <property type="term" value="C:transcription factor TFIIIC complex"/>
    <property type="evidence" value="ECO:0007669"/>
    <property type="project" value="TreeGrafter"/>
</dbReference>
<dbReference type="STRING" id="75913.A0A0K0FKJ1"/>
<feature type="compositionally biased region" description="Basic and acidic residues" evidence="2">
    <location>
        <begin position="156"/>
        <end position="168"/>
    </location>
</feature>
<feature type="repeat" description="TPR" evidence="1">
    <location>
        <begin position="183"/>
        <end position="216"/>
    </location>
</feature>
<dbReference type="Pfam" id="PF13432">
    <property type="entry name" value="TPR_16"/>
    <property type="match status" value="1"/>
</dbReference>
<dbReference type="WBParaSite" id="SVE_0955500.1">
    <property type="protein sequence ID" value="SVE_0955500.1"/>
    <property type="gene ID" value="SVE_0955500"/>
</dbReference>
<feature type="compositionally biased region" description="Low complexity" evidence="2">
    <location>
        <begin position="77"/>
        <end position="87"/>
    </location>
</feature>
<dbReference type="InterPro" id="IPR011990">
    <property type="entry name" value="TPR-like_helical_dom_sf"/>
</dbReference>
<dbReference type="PANTHER" id="PTHR23082:SF0">
    <property type="entry name" value="GENERAL TRANSCRIPTION FACTOR 3C POLYPEPTIDE 3"/>
    <property type="match status" value="1"/>
</dbReference>
<dbReference type="PANTHER" id="PTHR23082">
    <property type="entry name" value="TRANSCRIPTION INITIATION FACTOR IIIC TFIIIC , POLYPEPTIDE 3-RELATED"/>
    <property type="match status" value="1"/>
</dbReference>
<feature type="region of interest" description="Disordered" evidence="2">
    <location>
        <begin position="1"/>
        <end position="26"/>
    </location>
</feature>
<dbReference type="GO" id="GO:0006383">
    <property type="term" value="P:transcription by RNA polymerase III"/>
    <property type="evidence" value="ECO:0007669"/>
    <property type="project" value="InterPro"/>
</dbReference>
<dbReference type="InterPro" id="IPR019734">
    <property type="entry name" value="TPR_rpt"/>
</dbReference>
<dbReference type="SUPFAM" id="SSF48452">
    <property type="entry name" value="TPR-like"/>
    <property type="match status" value="3"/>
</dbReference>
<feature type="compositionally biased region" description="Polar residues" evidence="2">
    <location>
        <begin position="43"/>
        <end position="57"/>
    </location>
</feature>
<feature type="compositionally biased region" description="Basic and acidic residues" evidence="2">
    <location>
        <begin position="1"/>
        <end position="10"/>
    </location>
</feature>
<keyword evidence="1" id="KW-0802">TPR repeat</keyword>
<dbReference type="Pfam" id="PF13181">
    <property type="entry name" value="TPR_8"/>
    <property type="match status" value="1"/>
</dbReference>
<keyword evidence="3" id="KW-1185">Reference proteome</keyword>
<dbReference type="PROSITE" id="PS50005">
    <property type="entry name" value="TPR"/>
    <property type="match status" value="3"/>
</dbReference>
<sequence length="960" mass="111711">MGAKNVDKTSKSNTTPEVIPHRYLTRRSSRLLKQGCNSTLNNISSVGDKTLNISPKRTYQKKNRGSFTEVDTEESSSDISIESSVSEYEPSDYEKGRTPRTAKRVKFVDDENSKINSGYISEYYTSVELAIDKNGQIKINEETGEFYKINPTSDDEDKKTDVDSDDEPKVKIRKKKPRVPNALDGLIGQANMMAAKGDFNDALQVLSEAVKENPRNAEVYRAIANIYGLQKNPERELEYLLLAAYVVSNTSYEDWIELANKSEQLERYDNSAACFSKAITLQPELWANYAKRLELLDMLGCVRPAMHTRLKAIQNCDINTMGDDKFLIMDELIQTVSDFYVKANDIDRAIMALEAYVCRYREMGKDVDNQFNTLLQIWYKYERWQDMVKSLLVIGKGITGESLRSNVTFEAFLQGVNFCVKPFPPKDINFYVSDETEFMHLLYFVTALIGMKCKTNVEELFDKLLERPIEDDFISYYFNIIDLSAQNYGAKETIEYLHKLVELHEFKYNPETFFRYGVCYELINDSDQARKFYGKAIELDSNHVDSRINLSNLLVLLNEPENALSVLQPANLFGVTRLPDERLLIRRAEILEQQGDTDQYFETVKLLLAPYFYQCHNKRYIRNFGRKSLRNKTTLVLKTECYNTLQSLDIKNFVAKVGGYAEKKGIVFEVIKGNKFHKYCYRLFEISYERKDYETMIAIACYANLVTLILDAKVNLFTDLLFFAAMKSKRWQIAFEWLRSIYNEAFNHMENENERQVIFNKVFNSMNYIFCHYQNANNQRFIARAQAKNPENISLRIVNANFSLFTGSYRHALTQYMQAWRQQQSNSLLNLQIGLVFAHISSKKDIISKHLVANRAIFFFKRYMELRFCNQEVFYNCGRLFHQLNIIPKAIYYYEKVLHDDGCHDPVCMRPDPENPGKWIKVTPPEYSFKKRAAYNLALIYKTNSNFAKARQIYENYLVI</sequence>
<evidence type="ECO:0000256" key="1">
    <source>
        <dbReference type="PROSITE-ProRule" id="PRU00339"/>
    </source>
</evidence>
<name>A0A0K0FKJ1_STRVS</name>
<reference evidence="3" key="1">
    <citation type="submission" date="2014-07" db="EMBL/GenBank/DDBJ databases">
        <authorList>
            <person name="Martin A.A"/>
            <person name="De Silva N."/>
        </authorList>
    </citation>
    <scope>NUCLEOTIDE SEQUENCE</scope>
</reference>
<dbReference type="InterPro" id="IPR039340">
    <property type="entry name" value="Tfc4/TFIIIC-102/Sfc4"/>
</dbReference>
<organism evidence="3 4">
    <name type="scientific">Strongyloides venezuelensis</name>
    <name type="common">Threadworm</name>
    <dbReference type="NCBI Taxonomy" id="75913"/>
    <lineage>
        <taxon>Eukaryota</taxon>
        <taxon>Metazoa</taxon>
        <taxon>Ecdysozoa</taxon>
        <taxon>Nematoda</taxon>
        <taxon>Chromadorea</taxon>
        <taxon>Rhabditida</taxon>
        <taxon>Tylenchina</taxon>
        <taxon>Panagrolaimomorpha</taxon>
        <taxon>Strongyloidoidea</taxon>
        <taxon>Strongyloididae</taxon>
        <taxon>Strongyloides</taxon>
    </lineage>
</organism>